<reference evidence="2 3" key="1">
    <citation type="submission" date="2020-04" db="EMBL/GenBank/DDBJ databases">
        <authorList>
            <person name="Hitch T.C.A."/>
            <person name="Wylensek D."/>
            <person name="Clavel T."/>
        </authorList>
    </citation>
    <scope>NUCLEOTIDE SEQUENCE [LARGE SCALE GENOMIC DNA]</scope>
    <source>
        <strain evidence="2 3">PG-130-P53-12</strain>
    </source>
</reference>
<dbReference type="InterPro" id="IPR052345">
    <property type="entry name" value="Rad_response_metalloprotease"/>
</dbReference>
<dbReference type="RefSeq" id="WP_170077666.1">
    <property type="nucleotide sequence ID" value="NZ_JABAFA010000026.1"/>
</dbReference>
<name>A0A848B553_9FIRM</name>
<protein>
    <submittedName>
        <fullName evidence="2">ImmA/IrrE family metallo-endopeptidase</fullName>
    </submittedName>
</protein>
<dbReference type="PANTHER" id="PTHR43236">
    <property type="entry name" value="ANTITOXIN HIGA1"/>
    <property type="match status" value="1"/>
</dbReference>
<organism evidence="2 3">
    <name type="scientific">Selenomonas bovis</name>
    <dbReference type="NCBI Taxonomy" id="416586"/>
    <lineage>
        <taxon>Bacteria</taxon>
        <taxon>Bacillati</taxon>
        <taxon>Bacillota</taxon>
        <taxon>Negativicutes</taxon>
        <taxon>Selenomonadales</taxon>
        <taxon>Selenomonadaceae</taxon>
        <taxon>Selenomonas</taxon>
    </lineage>
</organism>
<gene>
    <name evidence="2" type="ORF">HF878_07450</name>
</gene>
<accession>A0A848B553</accession>
<comment type="caution">
    <text evidence="2">The sequence shown here is derived from an EMBL/GenBank/DDBJ whole genome shotgun (WGS) entry which is preliminary data.</text>
</comment>
<evidence type="ECO:0000313" key="3">
    <source>
        <dbReference type="Proteomes" id="UP000543804"/>
    </source>
</evidence>
<evidence type="ECO:0000313" key="2">
    <source>
        <dbReference type="EMBL" id="NMD99300.1"/>
    </source>
</evidence>
<proteinExistence type="predicted"/>
<dbReference type="InterPro" id="IPR010359">
    <property type="entry name" value="IrrE_HExxH"/>
</dbReference>
<keyword evidence="3" id="KW-1185">Reference proteome</keyword>
<feature type="domain" description="IrrE N-terminal-like" evidence="1">
    <location>
        <begin position="29"/>
        <end position="135"/>
    </location>
</feature>
<dbReference type="Pfam" id="PF06114">
    <property type="entry name" value="Peptidase_M78"/>
    <property type="match status" value="1"/>
</dbReference>
<dbReference type="PANTHER" id="PTHR43236:SF1">
    <property type="entry name" value="BLL7220 PROTEIN"/>
    <property type="match status" value="1"/>
</dbReference>
<evidence type="ECO:0000259" key="1">
    <source>
        <dbReference type="Pfam" id="PF06114"/>
    </source>
</evidence>
<dbReference type="AlphaFoldDB" id="A0A848B553"/>
<dbReference type="Gene3D" id="1.10.10.2910">
    <property type="match status" value="1"/>
</dbReference>
<dbReference type="EMBL" id="JABAFA010000026">
    <property type="protein sequence ID" value="NMD99300.1"/>
    <property type="molecule type" value="Genomic_DNA"/>
</dbReference>
<dbReference type="Proteomes" id="UP000543804">
    <property type="component" value="Unassembled WGS sequence"/>
</dbReference>
<sequence>MNSLACYQRATQLRKLAGPSHDLLQLAADIGIHVLFDSGYKKLLGMYCSLLKGRFIFLNDRLDETWLPMVLAHEIGHDQLHRSLARYGLQEFELFRMNSRTEYEANAFASHLLLDSDEVYDALREGMDIASVAQSMNCNINLVLIKLNEMHRLGYDIRLTDTADSAFLKKIRS</sequence>